<sequence>MYIWEDEEIEGNSSDINVTFMERPPEGCEYLQQNECNCSVVRLALLNSQPMECPDVIDVPCLISLRRIPPAAQISNSI</sequence>
<comment type="caution">
    <text evidence="1">The sequence shown here is derived from an EMBL/GenBank/DDBJ whole genome shotgun (WGS) entry which is preliminary data.</text>
</comment>
<evidence type="ECO:0000313" key="2">
    <source>
        <dbReference type="Proteomes" id="UP000828390"/>
    </source>
</evidence>
<organism evidence="1 2">
    <name type="scientific">Dreissena polymorpha</name>
    <name type="common">Zebra mussel</name>
    <name type="synonym">Mytilus polymorpha</name>
    <dbReference type="NCBI Taxonomy" id="45954"/>
    <lineage>
        <taxon>Eukaryota</taxon>
        <taxon>Metazoa</taxon>
        <taxon>Spiralia</taxon>
        <taxon>Lophotrochozoa</taxon>
        <taxon>Mollusca</taxon>
        <taxon>Bivalvia</taxon>
        <taxon>Autobranchia</taxon>
        <taxon>Heteroconchia</taxon>
        <taxon>Euheterodonta</taxon>
        <taxon>Imparidentia</taxon>
        <taxon>Neoheterodontei</taxon>
        <taxon>Myida</taxon>
        <taxon>Dreissenoidea</taxon>
        <taxon>Dreissenidae</taxon>
        <taxon>Dreissena</taxon>
    </lineage>
</organism>
<gene>
    <name evidence="1" type="ORF">DPMN_016067</name>
</gene>
<reference evidence="1" key="2">
    <citation type="submission" date="2020-11" db="EMBL/GenBank/DDBJ databases">
        <authorList>
            <person name="McCartney M.A."/>
            <person name="Auch B."/>
            <person name="Kono T."/>
            <person name="Mallez S."/>
            <person name="Becker A."/>
            <person name="Gohl D.M."/>
            <person name="Silverstein K.A.T."/>
            <person name="Koren S."/>
            <person name="Bechman K.B."/>
            <person name="Herman A."/>
            <person name="Abrahante J.E."/>
            <person name="Garbe J."/>
        </authorList>
    </citation>
    <scope>NUCLEOTIDE SEQUENCE</scope>
    <source>
        <strain evidence="1">Duluth1</strain>
        <tissue evidence="1">Whole animal</tissue>
    </source>
</reference>
<protein>
    <submittedName>
        <fullName evidence="1">Uncharacterized protein</fullName>
    </submittedName>
</protein>
<accession>A0A9D4NEV9</accession>
<dbReference type="EMBL" id="JAIWYP010000001">
    <property type="protein sequence ID" value="KAH3891957.1"/>
    <property type="molecule type" value="Genomic_DNA"/>
</dbReference>
<proteinExistence type="predicted"/>
<dbReference type="Proteomes" id="UP000828390">
    <property type="component" value="Unassembled WGS sequence"/>
</dbReference>
<dbReference type="AlphaFoldDB" id="A0A9D4NEV9"/>
<keyword evidence="2" id="KW-1185">Reference proteome</keyword>
<reference evidence="1" key="1">
    <citation type="journal article" date="2019" name="bioRxiv">
        <title>The Genome of the Zebra Mussel, Dreissena polymorpha: A Resource for Invasive Species Research.</title>
        <authorList>
            <person name="McCartney M.A."/>
            <person name="Auch B."/>
            <person name="Kono T."/>
            <person name="Mallez S."/>
            <person name="Zhang Y."/>
            <person name="Obille A."/>
            <person name="Becker A."/>
            <person name="Abrahante J.E."/>
            <person name="Garbe J."/>
            <person name="Badalamenti J.P."/>
            <person name="Herman A."/>
            <person name="Mangelson H."/>
            <person name="Liachko I."/>
            <person name="Sullivan S."/>
            <person name="Sone E.D."/>
            <person name="Koren S."/>
            <person name="Silverstein K.A.T."/>
            <person name="Beckman K.B."/>
            <person name="Gohl D.M."/>
        </authorList>
    </citation>
    <scope>NUCLEOTIDE SEQUENCE</scope>
    <source>
        <strain evidence="1">Duluth1</strain>
        <tissue evidence="1">Whole animal</tissue>
    </source>
</reference>
<evidence type="ECO:0000313" key="1">
    <source>
        <dbReference type="EMBL" id="KAH3891957.1"/>
    </source>
</evidence>
<name>A0A9D4NEV9_DREPO</name>